<feature type="compositionally biased region" description="Low complexity" evidence="4">
    <location>
        <begin position="1"/>
        <end position="17"/>
    </location>
</feature>
<dbReference type="PANTHER" id="PTHR11049:SF16">
    <property type="entry name" value="PROTEIN VDLD"/>
    <property type="match status" value="1"/>
</dbReference>
<dbReference type="InterPro" id="IPR006683">
    <property type="entry name" value="Thioestr_dom"/>
</dbReference>
<comment type="similarity">
    <text evidence="1">Belongs to the acyl coenzyme A hydrolase family.</text>
</comment>
<evidence type="ECO:0000256" key="4">
    <source>
        <dbReference type="SAM" id="MobiDB-lite"/>
    </source>
</evidence>
<dbReference type="Proteomes" id="UP000265325">
    <property type="component" value="Unassembled WGS sequence"/>
</dbReference>
<proteinExistence type="inferred from homology"/>
<dbReference type="CDD" id="cd03442">
    <property type="entry name" value="BFIT_BACH"/>
    <property type="match status" value="1"/>
</dbReference>
<dbReference type="PANTHER" id="PTHR11049">
    <property type="entry name" value="ACYL COENZYME A THIOESTER HYDROLASE"/>
    <property type="match status" value="1"/>
</dbReference>
<evidence type="ECO:0000256" key="1">
    <source>
        <dbReference type="ARBA" id="ARBA00010458"/>
    </source>
</evidence>
<feature type="region of interest" description="Disordered" evidence="4">
    <location>
        <begin position="1"/>
        <end position="23"/>
    </location>
</feature>
<sequence>MADPTASTPSPAPTATARPVKTPDDSRVVLAHIMSEHDTNLYGTIHGGVMMKLIDDAAAAAAGRHADGPAVTVAVDRMSFLAPVRAGDLLSVEAALERAGRTSMTVGVRVTAERWNSAGPTTEVATAFLTFVAIDADGTPREVPALEVSLPGLS</sequence>
<dbReference type="RefSeq" id="WP_046906693.1">
    <property type="nucleotide sequence ID" value="NZ_BAAAXG010000013.1"/>
</dbReference>
<name>A0A2P2GUB0_STREW</name>
<evidence type="ECO:0000256" key="2">
    <source>
        <dbReference type="ARBA" id="ARBA00022801"/>
    </source>
</evidence>
<comment type="caution">
    <text evidence="6">The sequence shown here is derived from an EMBL/GenBank/DDBJ whole genome shotgun (WGS) entry which is preliminary data.</text>
</comment>
<dbReference type="GO" id="GO:0005829">
    <property type="term" value="C:cytosol"/>
    <property type="evidence" value="ECO:0007669"/>
    <property type="project" value="TreeGrafter"/>
</dbReference>
<evidence type="ECO:0000313" key="6">
    <source>
        <dbReference type="EMBL" id="KKZ74485.1"/>
    </source>
</evidence>
<protein>
    <submittedName>
        <fullName evidence="6">Acyl-CoA synthetase</fullName>
    </submittedName>
</protein>
<dbReference type="SUPFAM" id="SSF54637">
    <property type="entry name" value="Thioesterase/thiol ester dehydrase-isomerase"/>
    <property type="match status" value="1"/>
</dbReference>
<keyword evidence="7" id="KW-1185">Reference proteome</keyword>
<dbReference type="Gene3D" id="3.10.129.10">
    <property type="entry name" value="Hotdog Thioesterase"/>
    <property type="match status" value="1"/>
</dbReference>
<dbReference type="GO" id="GO:0052816">
    <property type="term" value="F:long-chain fatty acyl-CoA hydrolase activity"/>
    <property type="evidence" value="ECO:0007669"/>
    <property type="project" value="TreeGrafter"/>
</dbReference>
<accession>A0A2P2GUB0</accession>
<gene>
    <name evidence="6" type="ORF">VO63_06900</name>
</gene>
<dbReference type="PROSITE" id="PS51770">
    <property type="entry name" value="HOTDOG_ACOT"/>
    <property type="match status" value="1"/>
</dbReference>
<evidence type="ECO:0000313" key="7">
    <source>
        <dbReference type="Proteomes" id="UP000265325"/>
    </source>
</evidence>
<dbReference type="InterPro" id="IPR029069">
    <property type="entry name" value="HotDog_dom_sf"/>
</dbReference>
<dbReference type="InterPro" id="IPR033120">
    <property type="entry name" value="HOTDOG_ACOT"/>
</dbReference>
<dbReference type="GO" id="GO:0006637">
    <property type="term" value="P:acyl-CoA metabolic process"/>
    <property type="evidence" value="ECO:0007669"/>
    <property type="project" value="TreeGrafter"/>
</dbReference>
<dbReference type="AlphaFoldDB" id="A0A2P2GUB0"/>
<dbReference type="InterPro" id="IPR040170">
    <property type="entry name" value="Cytosol_ACT"/>
</dbReference>
<evidence type="ECO:0000259" key="5">
    <source>
        <dbReference type="PROSITE" id="PS51770"/>
    </source>
</evidence>
<evidence type="ECO:0000256" key="3">
    <source>
        <dbReference type="PROSITE-ProRule" id="PRU01106"/>
    </source>
</evidence>
<organism evidence="6 7">
    <name type="scientific">Streptomyces showdoensis</name>
    <dbReference type="NCBI Taxonomy" id="68268"/>
    <lineage>
        <taxon>Bacteria</taxon>
        <taxon>Bacillati</taxon>
        <taxon>Actinomycetota</taxon>
        <taxon>Actinomycetes</taxon>
        <taxon>Kitasatosporales</taxon>
        <taxon>Streptomycetaceae</taxon>
        <taxon>Streptomyces</taxon>
    </lineage>
</organism>
<dbReference type="Pfam" id="PF03061">
    <property type="entry name" value="4HBT"/>
    <property type="match status" value="1"/>
</dbReference>
<feature type="domain" description="HotDog ACOT-type" evidence="5">
    <location>
        <begin position="24"/>
        <end position="137"/>
    </location>
</feature>
<reference evidence="6 7" key="1">
    <citation type="submission" date="2015-05" db="EMBL/GenBank/DDBJ databases">
        <title>Draft Genome assembly of Streptomyces showdoensis.</title>
        <authorList>
            <person name="Thapa K.K."/>
            <person name="Metsa-Ketela M."/>
        </authorList>
    </citation>
    <scope>NUCLEOTIDE SEQUENCE [LARGE SCALE GENOMIC DNA]</scope>
    <source>
        <strain evidence="6 7">ATCC 15227</strain>
    </source>
</reference>
<keyword evidence="2 3" id="KW-0378">Hydrolase</keyword>
<dbReference type="EMBL" id="LAQS01000008">
    <property type="protein sequence ID" value="KKZ74485.1"/>
    <property type="molecule type" value="Genomic_DNA"/>
</dbReference>